<keyword evidence="2" id="KW-1185">Reference proteome</keyword>
<reference evidence="2" key="1">
    <citation type="journal article" date="2019" name="Int. J. Syst. Evol. Microbiol.">
        <title>The Global Catalogue of Microorganisms (GCM) 10K type strain sequencing project: providing services to taxonomists for standard genome sequencing and annotation.</title>
        <authorList>
            <consortium name="The Broad Institute Genomics Platform"/>
            <consortium name="The Broad Institute Genome Sequencing Center for Infectious Disease"/>
            <person name="Wu L."/>
            <person name="Ma J."/>
        </authorList>
    </citation>
    <scope>NUCLEOTIDE SEQUENCE [LARGE SCALE GENOMIC DNA]</scope>
    <source>
        <strain evidence="2">JCM 18303</strain>
    </source>
</reference>
<evidence type="ECO:0000313" key="1">
    <source>
        <dbReference type="EMBL" id="GAA5147031.1"/>
    </source>
</evidence>
<dbReference type="Proteomes" id="UP001428817">
    <property type="component" value="Unassembled WGS sequence"/>
</dbReference>
<protein>
    <recommendedName>
        <fullName evidence="3">Tetratricopeptide repeat protein</fullName>
    </recommendedName>
</protein>
<sequence>MGLCPVRAAFGDQPEAQLTVRSGDTPVERWLAAVVFGARGDYAAAATLLATLLRAADTPAAVRAHAAVTRAAHLRQLGGHRAARRFDGMGLALAGQAPVSDLYGYSHTNHSQAPAADAAGAKIDALIGLAADAIGLADPDLAERLLDLARDPAGGHPSWRPKVRWRWVRAELSLTRGRPAEALEYAEEAVAGSRAARATRHEIKSELLLAVARAGAGHPTAELADELTGLAERAHTARLDTLQWPIQLMLADVNRSTRLGRSGDHRRRATEILARIRVRTDPQGRVVMDRSPWVPKV</sequence>
<proteinExistence type="predicted"/>
<evidence type="ECO:0008006" key="3">
    <source>
        <dbReference type="Google" id="ProtNLM"/>
    </source>
</evidence>
<dbReference type="EMBL" id="BAABJP010000001">
    <property type="protein sequence ID" value="GAA5147031.1"/>
    <property type="molecule type" value="Genomic_DNA"/>
</dbReference>
<accession>A0ABP9PIF2</accession>
<evidence type="ECO:0000313" key="2">
    <source>
        <dbReference type="Proteomes" id="UP001428817"/>
    </source>
</evidence>
<comment type="caution">
    <text evidence="1">The sequence shown here is derived from an EMBL/GenBank/DDBJ whole genome shotgun (WGS) entry which is preliminary data.</text>
</comment>
<organism evidence="1 2">
    <name type="scientific">Pseudonocardia eucalypti</name>
    <dbReference type="NCBI Taxonomy" id="648755"/>
    <lineage>
        <taxon>Bacteria</taxon>
        <taxon>Bacillati</taxon>
        <taxon>Actinomycetota</taxon>
        <taxon>Actinomycetes</taxon>
        <taxon>Pseudonocardiales</taxon>
        <taxon>Pseudonocardiaceae</taxon>
        <taxon>Pseudonocardia</taxon>
    </lineage>
</organism>
<gene>
    <name evidence="1" type="ORF">GCM10023321_07380</name>
</gene>
<name>A0ABP9PIF2_9PSEU</name>